<evidence type="ECO:0000256" key="1">
    <source>
        <dbReference type="SAM" id="MobiDB-lite"/>
    </source>
</evidence>
<dbReference type="RefSeq" id="XP_012182758.1">
    <property type="nucleotide sequence ID" value="XM_012327368.1"/>
</dbReference>
<accession>J4GRB6</accession>
<dbReference type="AlphaFoldDB" id="J4GRB6"/>
<feature type="transmembrane region" description="Helical" evidence="2">
    <location>
        <begin position="6"/>
        <end position="30"/>
    </location>
</feature>
<keyword evidence="2" id="KW-0472">Membrane</keyword>
<feature type="region of interest" description="Disordered" evidence="1">
    <location>
        <begin position="281"/>
        <end position="311"/>
    </location>
</feature>
<dbReference type="HOGENOM" id="CLU_767344_0_0_1"/>
<keyword evidence="2" id="KW-0812">Transmembrane</keyword>
<protein>
    <submittedName>
        <fullName evidence="3">Uncharacterized protein</fullName>
    </submittedName>
</protein>
<dbReference type="Proteomes" id="UP000006352">
    <property type="component" value="Unassembled WGS sequence"/>
</dbReference>
<gene>
    <name evidence="3" type="ORF">FIBRA_05608</name>
</gene>
<keyword evidence="2" id="KW-1133">Transmembrane helix</keyword>
<dbReference type="OrthoDB" id="2758729at2759"/>
<dbReference type="InParanoid" id="J4GRB6"/>
<organism evidence="3 4">
    <name type="scientific">Fibroporia radiculosa</name>
    <dbReference type="NCBI Taxonomy" id="599839"/>
    <lineage>
        <taxon>Eukaryota</taxon>
        <taxon>Fungi</taxon>
        <taxon>Dikarya</taxon>
        <taxon>Basidiomycota</taxon>
        <taxon>Agaricomycotina</taxon>
        <taxon>Agaricomycetes</taxon>
        <taxon>Polyporales</taxon>
        <taxon>Fibroporiaceae</taxon>
        <taxon>Fibroporia</taxon>
    </lineage>
</organism>
<evidence type="ECO:0000256" key="2">
    <source>
        <dbReference type="SAM" id="Phobius"/>
    </source>
</evidence>
<feature type="region of interest" description="Disordered" evidence="1">
    <location>
        <begin position="327"/>
        <end position="361"/>
    </location>
</feature>
<sequence length="361" mass="39535">MSSGAAYNIWGAVTGAAGLAATLPMVFTAIHNQLPSAKMKVLDEILSETRSLLTSVAEEGLFSDVTFVASIEHRLSNLQCRAERYREETYCATTLTKQFKEMLTGLSRRISFLCKEVKKIRAVVVTTTARERERLCRETTTQESTSSASSVPPFEIAINTNRLDDQSCNDVSSGMYELMGRCCGAPPTATLAAVLPSASSLPNLTFESHPTDHLSTESISASNGNMNEEVQYASDPSLTSLFPAAGQQHFFTYNRAARRGSRRAPRSIGHNLAQRHRKLHGVPCPLKPSRSGRTSKVRAATRPYIHRHKDTAGSKTLLRDYEHWGQRDASDDDEWADDDPNTDDLGGAVSLRAPSLALSTL</sequence>
<name>J4GRB6_9APHY</name>
<keyword evidence="4" id="KW-1185">Reference proteome</keyword>
<evidence type="ECO:0000313" key="4">
    <source>
        <dbReference type="Proteomes" id="UP000006352"/>
    </source>
</evidence>
<proteinExistence type="predicted"/>
<dbReference type="EMBL" id="HE797114">
    <property type="protein sequence ID" value="CCM03475.1"/>
    <property type="molecule type" value="Genomic_DNA"/>
</dbReference>
<evidence type="ECO:0000313" key="3">
    <source>
        <dbReference type="EMBL" id="CCM03475.1"/>
    </source>
</evidence>
<reference evidence="3 4" key="1">
    <citation type="journal article" date="2012" name="Appl. Environ. Microbiol.">
        <title>Short-read sequencing for genomic analysis of the brown rot fungus Fibroporia radiculosa.</title>
        <authorList>
            <person name="Tang J.D."/>
            <person name="Perkins A.D."/>
            <person name="Sonstegard T.S."/>
            <person name="Schroeder S.G."/>
            <person name="Burgess S.C."/>
            <person name="Diehl S.V."/>
        </authorList>
    </citation>
    <scope>NUCLEOTIDE SEQUENCE [LARGE SCALE GENOMIC DNA]</scope>
    <source>
        <strain evidence="3 4">TFFH 294</strain>
    </source>
</reference>
<feature type="compositionally biased region" description="Acidic residues" evidence="1">
    <location>
        <begin position="330"/>
        <end position="342"/>
    </location>
</feature>
<dbReference type="GeneID" id="24098386"/>